<gene>
    <name evidence="4" type="ORF">NPE20_08980</name>
</gene>
<keyword evidence="1 2" id="KW-0732">Signal</keyword>
<accession>A0ABT1T0H1</accession>
<sequence>MKKVLLLLTVLCGLSISSFAQSSSEGGKFSIGVEAGLPVGDVKNFTNFVIGGSLKYDHPIAEGTFVTISAGYNKFLAKDEAKDAGYKFYGIPVKAGIKHFFADGFYGEAQLGAAFTKESVNVDGFGNISGSKTAFAYSPGIGYTFGGGLDLGVRYEGWSMSGNTVSQIAARLAFSF</sequence>
<evidence type="ECO:0000313" key="5">
    <source>
        <dbReference type="Proteomes" id="UP001204376"/>
    </source>
</evidence>
<evidence type="ECO:0000313" key="4">
    <source>
        <dbReference type="EMBL" id="MCQ6958090.1"/>
    </source>
</evidence>
<protein>
    <submittedName>
        <fullName evidence="4">Porin family protein</fullName>
    </submittedName>
</protein>
<feature type="signal peptide" evidence="2">
    <location>
        <begin position="1"/>
        <end position="20"/>
    </location>
</feature>
<evidence type="ECO:0000256" key="2">
    <source>
        <dbReference type="SAM" id="SignalP"/>
    </source>
</evidence>
<dbReference type="InterPro" id="IPR027385">
    <property type="entry name" value="Beta-barrel_OMP"/>
</dbReference>
<feature type="chain" id="PRO_5046860916" evidence="2">
    <location>
        <begin position="21"/>
        <end position="176"/>
    </location>
</feature>
<dbReference type="Proteomes" id="UP001204376">
    <property type="component" value="Unassembled WGS sequence"/>
</dbReference>
<feature type="domain" description="Outer membrane protein beta-barrel" evidence="3">
    <location>
        <begin position="8"/>
        <end position="169"/>
    </location>
</feature>
<reference evidence="4 5" key="1">
    <citation type="submission" date="2022-07" db="EMBL/GenBank/DDBJ databases">
        <title>Mucilaginibacter sp. JC4.</title>
        <authorList>
            <person name="Le V."/>
            <person name="Ko S.-R."/>
            <person name="Ahn C.-Y."/>
            <person name="Oh H.-M."/>
        </authorList>
    </citation>
    <scope>NUCLEOTIDE SEQUENCE [LARGE SCALE GENOMIC DNA]</scope>
    <source>
        <strain evidence="4 5">JC4</strain>
    </source>
</reference>
<dbReference type="Pfam" id="PF13505">
    <property type="entry name" value="OMP_b-brl"/>
    <property type="match status" value="1"/>
</dbReference>
<dbReference type="InterPro" id="IPR011250">
    <property type="entry name" value="OMP/PagP_B-barrel"/>
</dbReference>
<organism evidence="4 5">
    <name type="scientific">Mucilaginibacter aquariorum</name>
    <dbReference type="NCBI Taxonomy" id="2967225"/>
    <lineage>
        <taxon>Bacteria</taxon>
        <taxon>Pseudomonadati</taxon>
        <taxon>Bacteroidota</taxon>
        <taxon>Sphingobacteriia</taxon>
        <taxon>Sphingobacteriales</taxon>
        <taxon>Sphingobacteriaceae</taxon>
        <taxon>Mucilaginibacter</taxon>
    </lineage>
</organism>
<proteinExistence type="predicted"/>
<comment type="caution">
    <text evidence="4">The sequence shown here is derived from an EMBL/GenBank/DDBJ whole genome shotgun (WGS) entry which is preliminary data.</text>
</comment>
<dbReference type="RefSeq" id="WP_256538273.1">
    <property type="nucleotide sequence ID" value="NZ_JANHOH010000001.1"/>
</dbReference>
<keyword evidence="5" id="KW-1185">Reference proteome</keyword>
<dbReference type="SUPFAM" id="SSF56925">
    <property type="entry name" value="OMPA-like"/>
    <property type="match status" value="1"/>
</dbReference>
<name>A0ABT1T0H1_9SPHI</name>
<dbReference type="EMBL" id="JANHOH010000001">
    <property type="protein sequence ID" value="MCQ6958090.1"/>
    <property type="molecule type" value="Genomic_DNA"/>
</dbReference>
<evidence type="ECO:0000259" key="3">
    <source>
        <dbReference type="Pfam" id="PF13505"/>
    </source>
</evidence>
<evidence type="ECO:0000256" key="1">
    <source>
        <dbReference type="ARBA" id="ARBA00022729"/>
    </source>
</evidence>